<evidence type="ECO:0000256" key="1">
    <source>
        <dbReference type="SAM" id="Phobius"/>
    </source>
</evidence>
<accession>A0A9D2HE25</accession>
<reference evidence="2" key="1">
    <citation type="journal article" date="2021" name="PeerJ">
        <title>Extensive microbial diversity within the chicken gut microbiome revealed by metagenomics and culture.</title>
        <authorList>
            <person name="Gilroy R."/>
            <person name="Ravi A."/>
            <person name="Getino M."/>
            <person name="Pursley I."/>
            <person name="Horton D.L."/>
            <person name="Alikhan N.F."/>
            <person name="Baker D."/>
            <person name="Gharbi K."/>
            <person name="Hall N."/>
            <person name="Watson M."/>
            <person name="Adriaenssens E.M."/>
            <person name="Foster-Nyarko E."/>
            <person name="Jarju S."/>
            <person name="Secka A."/>
            <person name="Antonio M."/>
            <person name="Oren A."/>
            <person name="Chaudhuri R.R."/>
            <person name="La Ragione R."/>
            <person name="Hildebrand F."/>
            <person name="Pallen M.J."/>
        </authorList>
    </citation>
    <scope>NUCLEOTIDE SEQUENCE</scope>
    <source>
        <strain evidence="2">CHK186-16707</strain>
    </source>
</reference>
<organism evidence="2 3">
    <name type="scientific">Candidatus Mailhella merdigallinarum</name>
    <dbReference type="NCBI Taxonomy" id="2838658"/>
    <lineage>
        <taxon>Bacteria</taxon>
        <taxon>Pseudomonadati</taxon>
        <taxon>Thermodesulfobacteriota</taxon>
        <taxon>Desulfovibrionia</taxon>
        <taxon>Desulfovibrionales</taxon>
        <taxon>Desulfovibrionaceae</taxon>
        <taxon>Mailhella</taxon>
    </lineage>
</organism>
<protein>
    <submittedName>
        <fullName evidence="2">Uncharacterized protein</fullName>
    </submittedName>
</protein>
<gene>
    <name evidence="2" type="ORF">H9962_04685</name>
</gene>
<keyword evidence="1" id="KW-0472">Membrane</keyword>
<keyword evidence="1" id="KW-1133">Transmembrane helix</keyword>
<proteinExistence type="predicted"/>
<evidence type="ECO:0000313" key="2">
    <source>
        <dbReference type="EMBL" id="HJA08471.1"/>
    </source>
</evidence>
<dbReference type="AlphaFoldDB" id="A0A9D2HE25"/>
<feature type="transmembrane region" description="Helical" evidence="1">
    <location>
        <begin position="23"/>
        <end position="45"/>
    </location>
</feature>
<sequence>MLISGENGHSPFPWDLPLWQSDYAIFFGVLYLVLLVLACGLGIVFMRAMRDAKNSDPHAGH</sequence>
<keyword evidence="1" id="KW-0812">Transmembrane</keyword>
<name>A0A9D2HE25_9BACT</name>
<dbReference type="Proteomes" id="UP000824225">
    <property type="component" value="Unassembled WGS sequence"/>
</dbReference>
<dbReference type="EMBL" id="DXAN01000014">
    <property type="protein sequence ID" value="HJA08471.1"/>
    <property type="molecule type" value="Genomic_DNA"/>
</dbReference>
<reference evidence="2" key="2">
    <citation type="submission" date="2021-04" db="EMBL/GenBank/DDBJ databases">
        <authorList>
            <person name="Gilroy R."/>
        </authorList>
    </citation>
    <scope>NUCLEOTIDE SEQUENCE</scope>
    <source>
        <strain evidence="2">CHK186-16707</strain>
    </source>
</reference>
<comment type="caution">
    <text evidence="2">The sequence shown here is derived from an EMBL/GenBank/DDBJ whole genome shotgun (WGS) entry which is preliminary data.</text>
</comment>
<evidence type="ECO:0000313" key="3">
    <source>
        <dbReference type="Proteomes" id="UP000824225"/>
    </source>
</evidence>